<evidence type="ECO:0000256" key="2">
    <source>
        <dbReference type="ARBA" id="ARBA00022475"/>
    </source>
</evidence>
<keyword evidence="5" id="KW-0472">Membrane</keyword>
<dbReference type="Proteomes" id="UP000323257">
    <property type="component" value="Unassembled WGS sequence"/>
</dbReference>
<keyword evidence="8" id="KW-0808">Transferase</keyword>
<sequence length="366" mass="40732">MKNSQDFRSLELMLREYGHNGHSHLYFAGDKRLFWEKSGKAVIVYRDFHNRSVVLGDPIGEPEAVSGLIGEFARACKKQRKIPVFYQVKSALLRDYRESGLNAIKLGEEARIDLEGFHTAGKAWVKLRTRVNKFERNGCRLEVLRPPFAPDFMAEIAAISAEWLGKRKEKSFSVGAFSETYAGRFPIAVLREEDGTIAAFASLGGGEHLPADLSDEASAHLTIDLMRHRAGCAHGTMDVLFILLFQWAKQAGYRQCSLGMAPLANAGDSTIARLIYKYGNRFYNFKGLYEYKNKFGPQWDEVFVAAPAGSMPVTMLLLALMINKGKANPAGSLTAEPVAILTVPENRGNSSRKSTVAEIGEMHTYR</sequence>
<evidence type="ECO:0000256" key="5">
    <source>
        <dbReference type="ARBA" id="ARBA00023136"/>
    </source>
</evidence>
<accession>A0A5S5CLL6</accession>
<reference evidence="8 9" key="1">
    <citation type="submission" date="2019-07" db="EMBL/GenBank/DDBJ databases">
        <title>Genomic Encyclopedia of Type Strains, Phase III (KMG-III): the genomes of soil and plant-associated and newly described type strains.</title>
        <authorList>
            <person name="Whitman W."/>
        </authorList>
    </citation>
    <scope>NUCLEOTIDE SEQUENCE [LARGE SCALE GENOMIC DNA]</scope>
    <source>
        <strain evidence="8 9">BL24</strain>
    </source>
</reference>
<dbReference type="EMBL" id="VNHS01000001">
    <property type="protein sequence ID" value="TYP79747.1"/>
    <property type="molecule type" value="Genomic_DNA"/>
</dbReference>
<dbReference type="PANTHER" id="PTHR34697">
    <property type="entry name" value="PHOSPHATIDYLGLYCEROL LYSYLTRANSFERASE"/>
    <property type="match status" value="1"/>
</dbReference>
<dbReference type="PANTHER" id="PTHR34697:SF2">
    <property type="entry name" value="PHOSPHATIDYLGLYCEROL LYSYLTRANSFERASE"/>
    <property type="match status" value="1"/>
</dbReference>
<evidence type="ECO:0000256" key="3">
    <source>
        <dbReference type="ARBA" id="ARBA00022692"/>
    </source>
</evidence>
<protein>
    <submittedName>
        <fullName evidence="8">Phosphatidylglycerol lysyltransferase</fullName>
    </submittedName>
</protein>
<evidence type="ECO:0000313" key="9">
    <source>
        <dbReference type="Proteomes" id="UP000323257"/>
    </source>
</evidence>
<dbReference type="InterPro" id="IPR016181">
    <property type="entry name" value="Acyl_CoA_acyltransferase"/>
</dbReference>
<gene>
    <name evidence="8" type="ORF">BCM02_101868</name>
</gene>
<dbReference type="GO" id="GO:0005886">
    <property type="term" value="C:plasma membrane"/>
    <property type="evidence" value="ECO:0007669"/>
    <property type="project" value="UniProtKB-SubCell"/>
</dbReference>
<evidence type="ECO:0000259" key="7">
    <source>
        <dbReference type="Pfam" id="PF09924"/>
    </source>
</evidence>
<dbReference type="GO" id="GO:0016755">
    <property type="term" value="F:aminoacyltransferase activity"/>
    <property type="evidence" value="ECO:0007669"/>
    <property type="project" value="TreeGrafter"/>
</dbReference>
<evidence type="ECO:0000256" key="6">
    <source>
        <dbReference type="SAM" id="MobiDB-lite"/>
    </source>
</evidence>
<comment type="subcellular location">
    <subcellularLocation>
        <location evidence="1">Cell membrane</location>
        <topology evidence="1">Multi-pass membrane protein</topology>
    </subcellularLocation>
</comment>
<evidence type="ECO:0000256" key="1">
    <source>
        <dbReference type="ARBA" id="ARBA00004651"/>
    </source>
</evidence>
<comment type="caution">
    <text evidence="8">The sequence shown here is derived from an EMBL/GenBank/DDBJ whole genome shotgun (WGS) entry which is preliminary data.</text>
</comment>
<dbReference type="Pfam" id="PF09924">
    <property type="entry name" value="LPG_synthase_C"/>
    <property type="match status" value="1"/>
</dbReference>
<keyword evidence="9" id="KW-1185">Reference proteome</keyword>
<dbReference type="GO" id="GO:0055091">
    <property type="term" value="P:phospholipid homeostasis"/>
    <property type="evidence" value="ECO:0007669"/>
    <property type="project" value="TreeGrafter"/>
</dbReference>
<dbReference type="InterPro" id="IPR051211">
    <property type="entry name" value="PG_lysyltransferase"/>
</dbReference>
<name>A0A5S5CLL6_9BACL</name>
<keyword evidence="4" id="KW-1133">Transmembrane helix</keyword>
<organism evidence="8 9">
    <name type="scientific">Paenibacillus methanolicus</name>
    <dbReference type="NCBI Taxonomy" id="582686"/>
    <lineage>
        <taxon>Bacteria</taxon>
        <taxon>Bacillati</taxon>
        <taxon>Bacillota</taxon>
        <taxon>Bacilli</taxon>
        <taxon>Bacillales</taxon>
        <taxon>Paenibacillaceae</taxon>
        <taxon>Paenibacillus</taxon>
    </lineage>
</organism>
<evidence type="ECO:0000256" key="4">
    <source>
        <dbReference type="ARBA" id="ARBA00022989"/>
    </source>
</evidence>
<keyword evidence="3" id="KW-0812">Transmembrane</keyword>
<keyword evidence="2" id="KW-1003">Cell membrane</keyword>
<evidence type="ECO:0000313" key="8">
    <source>
        <dbReference type="EMBL" id="TYP79747.1"/>
    </source>
</evidence>
<proteinExistence type="predicted"/>
<dbReference type="AlphaFoldDB" id="A0A5S5CLL6"/>
<dbReference type="SUPFAM" id="SSF55729">
    <property type="entry name" value="Acyl-CoA N-acyltransferases (Nat)"/>
    <property type="match status" value="1"/>
</dbReference>
<dbReference type="OrthoDB" id="145485at2"/>
<feature type="region of interest" description="Disordered" evidence="6">
    <location>
        <begin position="346"/>
        <end position="366"/>
    </location>
</feature>
<dbReference type="InterPro" id="IPR024320">
    <property type="entry name" value="LPG_synthase_C"/>
</dbReference>
<feature type="domain" description="Phosphatidylglycerol lysyltransferase C-terminal" evidence="7">
    <location>
        <begin position="14"/>
        <end position="305"/>
    </location>
</feature>
<dbReference type="RefSeq" id="WP_148927773.1">
    <property type="nucleotide sequence ID" value="NZ_VNHS01000001.1"/>
</dbReference>